<organism evidence="1 2">
    <name type="scientific">Gemella morbillorum</name>
    <dbReference type="NCBI Taxonomy" id="29391"/>
    <lineage>
        <taxon>Bacteria</taxon>
        <taxon>Bacillati</taxon>
        <taxon>Bacillota</taxon>
        <taxon>Bacilli</taxon>
        <taxon>Bacillales</taxon>
        <taxon>Gemellaceae</taxon>
        <taxon>Gemella</taxon>
    </lineage>
</organism>
<keyword evidence="2" id="KW-1185">Reference proteome</keyword>
<accession>A0A2X4N518</accession>
<name>A0A2X4N518_9BACL</name>
<dbReference type="OrthoDB" id="1069985at2"/>
<protein>
    <submittedName>
        <fullName evidence="1">Uncharacterized protein</fullName>
    </submittedName>
</protein>
<dbReference type="EMBL" id="CP046314">
    <property type="protein sequence ID" value="QGS09277.1"/>
    <property type="molecule type" value="Genomic_DNA"/>
</dbReference>
<dbReference type="AlphaFoldDB" id="A0A2X4N518"/>
<dbReference type="Proteomes" id="UP000425411">
    <property type="component" value="Chromosome"/>
</dbReference>
<evidence type="ECO:0000313" key="1">
    <source>
        <dbReference type="EMBL" id="QGS09277.1"/>
    </source>
</evidence>
<gene>
    <name evidence="1" type="ORF">FOC49_05025</name>
</gene>
<evidence type="ECO:0000313" key="2">
    <source>
        <dbReference type="Proteomes" id="UP000425411"/>
    </source>
</evidence>
<reference evidence="1 2" key="1">
    <citation type="submission" date="2019-11" db="EMBL/GenBank/DDBJ databases">
        <title>FDA dAtabase for Regulatory Grade micrObial Sequences (FDA-ARGOS): Supporting development and validation of Infectious Disease Dx tests.</title>
        <authorList>
            <person name="Turner S."/>
            <person name="Byrd R."/>
            <person name="Tallon L."/>
            <person name="Sadzewicz L."/>
            <person name="Vavikolanu K."/>
            <person name="Mehta A."/>
            <person name="Aluvathingal J."/>
            <person name="Nadendla S."/>
            <person name="Myers T."/>
            <person name="Yan Y."/>
            <person name="Sichtig H."/>
        </authorList>
    </citation>
    <scope>NUCLEOTIDE SEQUENCE [LARGE SCALE GENOMIC DNA]</scope>
    <source>
        <strain evidence="1 2">FDAARGOS_741</strain>
    </source>
</reference>
<dbReference type="GeneID" id="93207726"/>
<dbReference type="RefSeq" id="WP_040461375.1">
    <property type="nucleotide sequence ID" value="NZ_CP046314.1"/>
</dbReference>
<proteinExistence type="predicted"/>
<sequence>MNKKFKILLYIVIIGLGYGVGNLIGYYAGEQLSSQEAPNIYLIIVTLLFGIILQIIIHEAGHLFFGLLSGYKFISFKAFNFAIVKDEENRIKFKIIQGTKGTAGQCLMEPPKLENGTFPYKLYLAGGVLFNIIFSLLGWIIAPSVYMLIFTLIGLVFAITNAIPIGFNDGMSFKLCLRSEINRYAIHLSLVSAAYAILGKSYVVEHPEVLEKIKNLRVKEATHITDYLKFLEIEYNQDKFELKKVYDGLLKLYLENPDLILPYKIEVMRSLVMFASLFEPESEIIEKLMKDKYVSARLKAKEPQNKTILAVYEWRVKNNPQKALAYLEDARKILHRSPHLYAKIIDEKYINYIESLITSEIEQKI</sequence>